<proteinExistence type="predicted"/>
<dbReference type="AlphaFoldDB" id="A0ABD0RBK8"/>
<organism evidence="1 2">
    <name type="scientific">Cirrhinus mrigala</name>
    <name type="common">Mrigala</name>
    <dbReference type="NCBI Taxonomy" id="683832"/>
    <lineage>
        <taxon>Eukaryota</taxon>
        <taxon>Metazoa</taxon>
        <taxon>Chordata</taxon>
        <taxon>Craniata</taxon>
        <taxon>Vertebrata</taxon>
        <taxon>Euteleostomi</taxon>
        <taxon>Actinopterygii</taxon>
        <taxon>Neopterygii</taxon>
        <taxon>Teleostei</taxon>
        <taxon>Ostariophysi</taxon>
        <taxon>Cypriniformes</taxon>
        <taxon>Cyprinidae</taxon>
        <taxon>Labeoninae</taxon>
        <taxon>Labeonini</taxon>
        <taxon>Cirrhinus</taxon>
    </lineage>
</organism>
<feature type="non-terminal residue" evidence="1">
    <location>
        <position position="51"/>
    </location>
</feature>
<dbReference type="Proteomes" id="UP001529510">
    <property type="component" value="Unassembled WGS sequence"/>
</dbReference>
<name>A0ABD0RBK8_CIRMR</name>
<sequence length="51" mass="5631">MLPNVSLRLPTLSTNQTPSRVNRKFVNAVTVTSQMANLSSRTPDICRMVAL</sequence>
<reference evidence="1 2" key="1">
    <citation type="submission" date="2024-05" db="EMBL/GenBank/DDBJ databases">
        <title>Genome sequencing and assembly of Indian major carp, Cirrhinus mrigala (Hamilton, 1822).</title>
        <authorList>
            <person name="Mohindra V."/>
            <person name="Chowdhury L.M."/>
            <person name="Lal K."/>
            <person name="Jena J.K."/>
        </authorList>
    </citation>
    <scope>NUCLEOTIDE SEQUENCE [LARGE SCALE GENOMIC DNA]</scope>
    <source>
        <strain evidence="1">CM1030</strain>
        <tissue evidence="1">Blood</tissue>
    </source>
</reference>
<accession>A0ABD0RBK8</accession>
<protein>
    <submittedName>
        <fullName evidence="1">Uncharacterized protein</fullName>
    </submittedName>
</protein>
<evidence type="ECO:0000313" key="2">
    <source>
        <dbReference type="Proteomes" id="UP001529510"/>
    </source>
</evidence>
<gene>
    <name evidence="1" type="ORF">M9458_009320</name>
</gene>
<dbReference type="EMBL" id="JAMKFB020000004">
    <property type="protein sequence ID" value="KAL0195748.1"/>
    <property type="molecule type" value="Genomic_DNA"/>
</dbReference>
<keyword evidence="2" id="KW-1185">Reference proteome</keyword>
<evidence type="ECO:0000313" key="1">
    <source>
        <dbReference type="EMBL" id="KAL0195748.1"/>
    </source>
</evidence>
<comment type="caution">
    <text evidence="1">The sequence shown here is derived from an EMBL/GenBank/DDBJ whole genome shotgun (WGS) entry which is preliminary data.</text>
</comment>